<dbReference type="RefSeq" id="XP_051276820.1">
    <property type="nucleotide sequence ID" value="XM_051420860.1"/>
</dbReference>
<keyword evidence="3" id="KW-0434">Leukotriene biosynthesis</keyword>
<dbReference type="Proteomes" id="UP000694389">
    <property type="component" value="Unassembled WGS sequence"/>
</dbReference>
<dbReference type="AlphaFoldDB" id="A0A8P4GRD7"/>
<dbReference type="InterPro" id="IPR050997">
    <property type="entry name" value="MAPEG"/>
</dbReference>
<dbReference type="CTD" id="4258"/>
<dbReference type="GO" id="GO:0004364">
    <property type="term" value="F:glutathione transferase activity"/>
    <property type="evidence" value="ECO:0007669"/>
    <property type="project" value="TreeGrafter"/>
</dbReference>
<dbReference type="GeneID" id="127375053"/>
<dbReference type="GO" id="GO:0005635">
    <property type="term" value="C:nuclear envelope"/>
    <property type="evidence" value="ECO:0007669"/>
    <property type="project" value="TreeGrafter"/>
</dbReference>
<name>A0A8P4GRD7_DICLA</name>
<evidence type="ECO:0000256" key="1">
    <source>
        <dbReference type="ARBA" id="ARBA00004477"/>
    </source>
</evidence>
<feature type="transmembrane region" description="Helical" evidence="6">
    <location>
        <begin position="96"/>
        <end position="121"/>
    </location>
</feature>
<dbReference type="GO" id="GO:0019370">
    <property type="term" value="P:leukotriene biosynthetic process"/>
    <property type="evidence" value="ECO:0007669"/>
    <property type="project" value="UniProtKB-KW"/>
</dbReference>
<feature type="chain" id="PRO_5035723860" evidence="7">
    <location>
        <begin position="18"/>
        <end position="173"/>
    </location>
</feature>
<dbReference type="Gene3D" id="1.20.120.550">
    <property type="entry name" value="Membrane associated eicosanoid/glutathione metabolism-like domain"/>
    <property type="match status" value="1"/>
</dbReference>
<feature type="signal peptide" evidence="7">
    <location>
        <begin position="1"/>
        <end position="17"/>
    </location>
</feature>
<sequence>MGTDSPFLLAAVSLLSALHMGEPKMSAYLFSSGSSGYLPSTFLTPPYHSGSVSGYLARRVGWSRMAHKVLPPSVTGPPQFERTFRAHQNCVECYPVFLVTLWTCGMFFSELTAAAVGLVYIIARQIYFNGYVKSTKKRLPGFYLTLAVFVTLSLLGLIGILRGILHKYLHIHL</sequence>
<evidence type="ECO:0000256" key="4">
    <source>
        <dbReference type="ARBA" id="ARBA00022989"/>
    </source>
</evidence>
<dbReference type="OMA" id="HKYFWGY"/>
<dbReference type="PANTHER" id="PTHR10250:SF13">
    <property type="entry name" value="MICROSOMAL GLUTATHIONE S-TRANSFERASE 2"/>
    <property type="match status" value="1"/>
</dbReference>
<evidence type="ECO:0000256" key="6">
    <source>
        <dbReference type="SAM" id="Phobius"/>
    </source>
</evidence>
<dbReference type="PANTHER" id="PTHR10250">
    <property type="entry name" value="MICROSOMAL GLUTATHIONE S-TRANSFERASE"/>
    <property type="match status" value="1"/>
</dbReference>
<evidence type="ECO:0000256" key="5">
    <source>
        <dbReference type="ARBA" id="ARBA00023136"/>
    </source>
</evidence>
<reference evidence="8" key="1">
    <citation type="submission" date="2025-08" db="UniProtKB">
        <authorList>
            <consortium name="Ensembl"/>
        </authorList>
    </citation>
    <scope>IDENTIFICATION</scope>
</reference>
<dbReference type="GO" id="GO:0005789">
    <property type="term" value="C:endoplasmic reticulum membrane"/>
    <property type="evidence" value="ECO:0007669"/>
    <property type="project" value="UniProtKB-SubCell"/>
</dbReference>
<gene>
    <name evidence="8" type="primary">mgst2</name>
</gene>
<dbReference type="GO" id="GO:0004602">
    <property type="term" value="F:glutathione peroxidase activity"/>
    <property type="evidence" value="ECO:0007669"/>
    <property type="project" value="TreeGrafter"/>
</dbReference>
<evidence type="ECO:0000256" key="3">
    <source>
        <dbReference type="ARBA" id="ARBA00022751"/>
    </source>
</evidence>
<keyword evidence="2 6" id="KW-0812">Transmembrane</keyword>
<keyword evidence="7" id="KW-0732">Signal</keyword>
<keyword evidence="5 6" id="KW-0472">Membrane</keyword>
<dbReference type="InterPro" id="IPR023352">
    <property type="entry name" value="MAPEG-like_dom_sf"/>
</dbReference>
<protein>
    <submittedName>
        <fullName evidence="8">Microsomal glutathione S-transferase 2</fullName>
    </submittedName>
</protein>
<dbReference type="SUPFAM" id="SSF161084">
    <property type="entry name" value="MAPEG domain-like"/>
    <property type="match status" value="1"/>
</dbReference>
<accession>A0A8P4GRD7</accession>
<comment type="subcellular location">
    <subcellularLocation>
        <location evidence="1">Endoplasmic reticulum membrane</location>
        <topology evidence="1">Multi-pass membrane protein</topology>
    </subcellularLocation>
</comment>
<feature type="transmembrane region" description="Helical" evidence="6">
    <location>
        <begin position="142"/>
        <end position="165"/>
    </location>
</feature>
<evidence type="ECO:0000313" key="9">
    <source>
        <dbReference type="Proteomes" id="UP000694389"/>
    </source>
</evidence>
<evidence type="ECO:0000256" key="2">
    <source>
        <dbReference type="ARBA" id="ARBA00022692"/>
    </source>
</evidence>
<dbReference type="InterPro" id="IPR001129">
    <property type="entry name" value="Membr-assoc_MAPEG"/>
</dbReference>
<evidence type="ECO:0000313" key="8">
    <source>
        <dbReference type="Ensembl" id="ENSDLAP00005082198.1"/>
    </source>
</evidence>
<dbReference type="Ensembl" id="ENSDLAT00005076915.1">
    <property type="protein sequence ID" value="ENSDLAP00005082198.1"/>
    <property type="gene ID" value="ENSDLAG00005035104.1"/>
</dbReference>
<evidence type="ECO:0000256" key="7">
    <source>
        <dbReference type="SAM" id="SignalP"/>
    </source>
</evidence>
<proteinExistence type="predicted"/>
<keyword evidence="4 6" id="KW-1133">Transmembrane helix</keyword>
<reference evidence="8" key="2">
    <citation type="submission" date="2025-09" db="UniProtKB">
        <authorList>
            <consortium name="Ensembl"/>
        </authorList>
    </citation>
    <scope>IDENTIFICATION</scope>
</reference>
<dbReference type="GeneTree" id="ENSGT00940000160288"/>
<dbReference type="GO" id="GO:0004464">
    <property type="term" value="F:leukotriene-C4 synthase activity"/>
    <property type="evidence" value="ECO:0007669"/>
    <property type="project" value="TreeGrafter"/>
</dbReference>
<dbReference type="Pfam" id="PF01124">
    <property type="entry name" value="MAPEG"/>
    <property type="match status" value="1"/>
</dbReference>
<keyword evidence="9" id="KW-1185">Reference proteome</keyword>
<organism evidence="8 9">
    <name type="scientific">Dicentrarchus labrax</name>
    <name type="common">European seabass</name>
    <name type="synonym">Morone labrax</name>
    <dbReference type="NCBI Taxonomy" id="13489"/>
    <lineage>
        <taxon>Eukaryota</taxon>
        <taxon>Metazoa</taxon>
        <taxon>Chordata</taxon>
        <taxon>Craniata</taxon>
        <taxon>Vertebrata</taxon>
        <taxon>Euteleostomi</taxon>
        <taxon>Actinopterygii</taxon>
        <taxon>Neopterygii</taxon>
        <taxon>Teleostei</taxon>
        <taxon>Neoteleostei</taxon>
        <taxon>Acanthomorphata</taxon>
        <taxon>Eupercaria</taxon>
        <taxon>Moronidae</taxon>
        <taxon>Dicentrarchus</taxon>
    </lineage>
</organism>
<dbReference type="FunFam" id="1.20.120.550:FF:000003">
    <property type="entry name" value="Leukotriene C4 synthase"/>
    <property type="match status" value="1"/>
</dbReference>